<sequence>MKKIVAHDATQQLIEEQQETMTLMRKDVEENFNRLVKENERIDDPRFSTIQTSQPIPIDRNINARLNEAGSQMGSMAQPPNPDTQFKELGEVYPKQYVETLKETDEEQPFQYPAEEDALQQQIYDNQVTQSVPTRSSINPRQFNISNQSPYTLSDQSTEFDIQSQGSSRISQFQQDQMQQARAEDQMSENLQAANDEVINGLKYLVGSTGWGKQPINAYFNKQHYPDRTFQWYTNEGQTVLRQAKVKLSKQQLLNIPAKRKNYIKTKELEKSMKAQKQLRKK</sequence>
<name>A0A5J4W325_9EUKA</name>
<dbReference type="Proteomes" id="UP000324800">
    <property type="component" value="Unassembled WGS sequence"/>
</dbReference>
<organism evidence="1 2">
    <name type="scientific">Streblomastix strix</name>
    <dbReference type="NCBI Taxonomy" id="222440"/>
    <lineage>
        <taxon>Eukaryota</taxon>
        <taxon>Metamonada</taxon>
        <taxon>Preaxostyla</taxon>
        <taxon>Oxymonadida</taxon>
        <taxon>Streblomastigidae</taxon>
        <taxon>Streblomastix</taxon>
    </lineage>
</organism>
<evidence type="ECO:0000313" key="1">
    <source>
        <dbReference type="EMBL" id="KAA6389394.1"/>
    </source>
</evidence>
<gene>
    <name evidence="1" type="ORF">EZS28_015079</name>
</gene>
<accession>A0A5J4W325</accession>
<dbReference type="AlphaFoldDB" id="A0A5J4W325"/>
<proteinExistence type="predicted"/>
<reference evidence="1 2" key="1">
    <citation type="submission" date="2019-03" db="EMBL/GenBank/DDBJ databases">
        <title>Single cell metagenomics reveals metabolic interactions within the superorganism composed of flagellate Streblomastix strix and complex community of Bacteroidetes bacteria on its surface.</title>
        <authorList>
            <person name="Treitli S.C."/>
            <person name="Kolisko M."/>
            <person name="Husnik F."/>
            <person name="Keeling P."/>
            <person name="Hampl V."/>
        </authorList>
    </citation>
    <scope>NUCLEOTIDE SEQUENCE [LARGE SCALE GENOMIC DNA]</scope>
    <source>
        <strain evidence="1">ST1C</strain>
    </source>
</reference>
<evidence type="ECO:0000313" key="2">
    <source>
        <dbReference type="Proteomes" id="UP000324800"/>
    </source>
</evidence>
<protein>
    <submittedName>
        <fullName evidence="1">Uncharacterized protein</fullName>
    </submittedName>
</protein>
<comment type="caution">
    <text evidence="1">The sequence shown here is derived from an EMBL/GenBank/DDBJ whole genome shotgun (WGS) entry which is preliminary data.</text>
</comment>
<dbReference type="EMBL" id="SNRW01003603">
    <property type="protein sequence ID" value="KAA6389394.1"/>
    <property type="molecule type" value="Genomic_DNA"/>
</dbReference>